<protein>
    <recommendedName>
        <fullName evidence="4">XRE family transcriptional regulator</fullName>
    </recommendedName>
</protein>
<evidence type="ECO:0008006" key="4">
    <source>
        <dbReference type="Google" id="ProtNLM"/>
    </source>
</evidence>
<accession>A0A428KTS3</accession>
<keyword evidence="3" id="KW-1185">Reference proteome</keyword>
<dbReference type="OrthoDB" id="886450at2"/>
<gene>
    <name evidence="2" type="ORF">EI291_05285</name>
</gene>
<dbReference type="Proteomes" id="UP000273500">
    <property type="component" value="Unassembled WGS sequence"/>
</dbReference>
<dbReference type="InterPro" id="IPR010982">
    <property type="entry name" value="Lambda_DNA-bd_dom_sf"/>
</dbReference>
<name>A0A428KTS3_9BACT</name>
<dbReference type="RefSeq" id="WP_125418750.1">
    <property type="nucleotide sequence ID" value="NZ_RWIT01000002.1"/>
</dbReference>
<evidence type="ECO:0000313" key="3">
    <source>
        <dbReference type="Proteomes" id="UP000273500"/>
    </source>
</evidence>
<feature type="region of interest" description="Disordered" evidence="1">
    <location>
        <begin position="83"/>
        <end position="103"/>
    </location>
</feature>
<comment type="caution">
    <text evidence="2">The sequence shown here is derived from an EMBL/GenBank/DDBJ whole genome shotgun (WGS) entry which is preliminary data.</text>
</comment>
<dbReference type="GO" id="GO:0003677">
    <property type="term" value="F:DNA binding"/>
    <property type="evidence" value="ECO:0007669"/>
    <property type="project" value="InterPro"/>
</dbReference>
<sequence length="103" mass="11760">MALPDFSFAALDLRFLVEVDRLLKAGAVASYRDLAEMLGIHPNTFAQIEVGKYHCNAKMLYMLRSFFPDEADVDWVLYGEAFTGRPEPTTAPKRERGRRPIEH</sequence>
<dbReference type="AlphaFoldDB" id="A0A428KTS3"/>
<dbReference type="SUPFAM" id="SSF47413">
    <property type="entry name" value="lambda repressor-like DNA-binding domains"/>
    <property type="match status" value="1"/>
</dbReference>
<dbReference type="EMBL" id="RWIT01000002">
    <property type="protein sequence ID" value="RSK50065.1"/>
    <property type="molecule type" value="Genomic_DNA"/>
</dbReference>
<evidence type="ECO:0000313" key="2">
    <source>
        <dbReference type="EMBL" id="RSK50065.1"/>
    </source>
</evidence>
<proteinExistence type="predicted"/>
<reference evidence="2 3" key="1">
    <citation type="submission" date="2018-12" db="EMBL/GenBank/DDBJ databases">
        <authorList>
            <person name="Feng G."/>
            <person name="Zhu H."/>
        </authorList>
    </citation>
    <scope>NUCLEOTIDE SEQUENCE [LARGE SCALE GENOMIC DNA]</scope>
    <source>
        <strain evidence="2 3">KCTC 12533</strain>
    </source>
</reference>
<evidence type="ECO:0000256" key="1">
    <source>
        <dbReference type="SAM" id="MobiDB-lite"/>
    </source>
</evidence>
<feature type="compositionally biased region" description="Basic and acidic residues" evidence="1">
    <location>
        <begin position="92"/>
        <end position="103"/>
    </location>
</feature>
<organism evidence="2 3">
    <name type="scientific">Hymenobacter rigui</name>
    <dbReference type="NCBI Taxonomy" id="334424"/>
    <lineage>
        <taxon>Bacteria</taxon>
        <taxon>Pseudomonadati</taxon>
        <taxon>Bacteroidota</taxon>
        <taxon>Cytophagia</taxon>
        <taxon>Cytophagales</taxon>
        <taxon>Hymenobacteraceae</taxon>
        <taxon>Hymenobacter</taxon>
    </lineage>
</organism>